<name>A0A4X2KWE3_VOMUR</name>
<dbReference type="GO" id="GO:0016020">
    <property type="term" value="C:membrane"/>
    <property type="evidence" value="ECO:0007669"/>
    <property type="project" value="UniProtKB-SubCell"/>
</dbReference>
<protein>
    <recommendedName>
        <fullName evidence="8">Immunoglobulin C1-set domain-containing protein</fullName>
    </recommendedName>
</protein>
<dbReference type="PANTHER" id="PTHR19256:SF65">
    <property type="entry name" value="T CELL RECEPTOR GAMMA CONSTANT 1-RELATED"/>
    <property type="match status" value="1"/>
</dbReference>
<keyword evidence="2 7" id="KW-0812">Transmembrane</keyword>
<dbReference type="InterPro" id="IPR013783">
    <property type="entry name" value="Ig-like_fold"/>
</dbReference>
<evidence type="ECO:0000256" key="4">
    <source>
        <dbReference type="ARBA" id="ARBA00023136"/>
    </source>
</evidence>
<feature type="transmembrane region" description="Helical" evidence="7">
    <location>
        <begin position="165"/>
        <end position="187"/>
    </location>
</feature>
<evidence type="ECO:0000313" key="10">
    <source>
        <dbReference type="Proteomes" id="UP000314987"/>
    </source>
</evidence>
<dbReference type="GeneTree" id="ENSGT00940000153143"/>
<keyword evidence="10" id="KW-1185">Reference proteome</keyword>
<keyword evidence="6" id="KW-0393">Immunoglobulin domain</keyword>
<keyword evidence="5" id="KW-0675">Receptor</keyword>
<dbReference type="Ensembl" id="ENSVURT00010018858.1">
    <property type="protein sequence ID" value="ENSVURP00010016589.1"/>
    <property type="gene ID" value="ENSVURG00010012703.1"/>
</dbReference>
<reference evidence="9" key="3">
    <citation type="submission" date="2025-09" db="UniProtKB">
        <authorList>
            <consortium name="Ensembl"/>
        </authorList>
    </citation>
    <scope>IDENTIFICATION</scope>
</reference>
<dbReference type="PANTHER" id="PTHR19256">
    <property type="entry name" value="T-CELL RECEPTOR GAMMA CHAIN"/>
    <property type="match status" value="1"/>
</dbReference>
<proteinExistence type="predicted"/>
<keyword evidence="3 7" id="KW-1133">Transmembrane helix</keyword>
<evidence type="ECO:0000256" key="6">
    <source>
        <dbReference type="ARBA" id="ARBA00023319"/>
    </source>
</evidence>
<dbReference type="Gene3D" id="2.60.40.10">
    <property type="entry name" value="Immunoglobulins"/>
    <property type="match status" value="1"/>
</dbReference>
<reference evidence="10" key="1">
    <citation type="submission" date="2018-12" db="EMBL/GenBank/DDBJ databases">
        <authorList>
            <person name="Yazar S."/>
        </authorList>
    </citation>
    <scope>NUCLEOTIDE SEQUENCE [LARGE SCALE GENOMIC DNA]</scope>
</reference>
<comment type="subcellular location">
    <subcellularLocation>
        <location evidence="1">Membrane</location>
    </subcellularLocation>
</comment>
<evidence type="ECO:0000256" key="7">
    <source>
        <dbReference type="SAM" id="Phobius"/>
    </source>
</evidence>
<evidence type="ECO:0000256" key="1">
    <source>
        <dbReference type="ARBA" id="ARBA00004370"/>
    </source>
</evidence>
<dbReference type="Pfam" id="PF07654">
    <property type="entry name" value="C1-set"/>
    <property type="match status" value="1"/>
</dbReference>
<evidence type="ECO:0000313" key="9">
    <source>
        <dbReference type="Ensembl" id="ENSVURP00010016589.1"/>
    </source>
</evidence>
<reference evidence="9" key="2">
    <citation type="submission" date="2025-08" db="UniProtKB">
        <authorList>
            <consortium name="Ensembl"/>
        </authorList>
    </citation>
    <scope>IDENTIFICATION</scope>
</reference>
<dbReference type="AlphaFoldDB" id="A0A4X2KWE3"/>
<gene>
    <name evidence="9" type="primary">LOC114023225</name>
</gene>
<dbReference type="Proteomes" id="UP000314987">
    <property type="component" value="Unassembled WGS sequence"/>
</dbReference>
<evidence type="ECO:0000256" key="5">
    <source>
        <dbReference type="ARBA" id="ARBA00023170"/>
    </source>
</evidence>
<sequence length="198" mass="22259">MVFVSGCPTVGPVKVFGEGTKLIVTNSVIKKKPPKPIFFLPTLEEVKQKKSGTYICLLEDFFPNVVKTHWKENENSQPLAAQLGPITMTNGYYSQVSWLTVQEENLSKNLTYFYQHEDVGTEPVAVTVPSVLELFKKSSPSESCEKTEVKVEGLHEQHFANTSAFYTYTILLAKSATYFIIILFFLYQKRVAGSQGTK</sequence>
<keyword evidence="4 7" id="KW-0472">Membrane</keyword>
<evidence type="ECO:0000259" key="8">
    <source>
        <dbReference type="Pfam" id="PF07654"/>
    </source>
</evidence>
<dbReference type="InterPro" id="IPR051117">
    <property type="entry name" value="TRG_var/const_region"/>
</dbReference>
<evidence type="ECO:0000256" key="2">
    <source>
        <dbReference type="ARBA" id="ARBA00022692"/>
    </source>
</evidence>
<evidence type="ECO:0000256" key="3">
    <source>
        <dbReference type="ARBA" id="ARBA00022989"/>
    </source>
</evidence>
<feature type="domain" description="Immunoglobulin C1-set" evidence="8">
    <location>
        <begin position="41"/>
        <end position="112"/>
    </location>
</feature>
<organism evidence="9 10">
    <name type="scientific">Vombatus ursinus</name>
    <name type="common">Common wombat</name>
    <dbReference type="NCBI Taxonomy" id="29139"/>
    <lineage>
        <taxon>Eukaryota</taxon>
        <taxon>Metazoa</taxon>
        <taxon>Chordata</taxon>
        <taxon>Craniata</taxon>
        <taxon>Vertebrata</taxon>
        <taxon>Euteleostomi</taxon>
        <taxon>Mammalia</taxon>
        <taxon>Metatheria</taxon>
        <taxon>Diprotodontia</taxon>
        <taxon>Vombatidae</taxon>
        <taxon>Vombatus</taxon>
    </lineage>
</organism>
<dbReference type="SUPFAM" id="SSF48726">
    <property type="entry name" value="Immunoglobulin"/>
    <property type="match status" value="1"/>
</dbReference>
<accession>A0A4X2KWE3</accession>
<dbReference type="InterPro" id="IPR003597">
    <property type="entry name" value="Ig_C1-set"/>
</dbReference>
<dbReference type="InterPro" id="IPR036179">
    <property type="entry name" value="Ig-like_dom_sf"/>
</dbReference>